<evidence type="ECO:0000256" key="7">
    <source>
        <dbReference type="ARBA" id="ARBA00023157"/>
    </source>
</evidence>
<dbReference type="InterPro" id="IPR001100">
    <property type="entry name" value="Pyr_nuc-diS_OxRdtase"/>
</dbReference>
<evidence type="ECO:0000313" key="13">
    <source>
        <dbReference type="Proteomes" id="UP001596516"/>
    </source>
</evidence>
<dbReference type="PIRSF" id="PIRSF000350">
    <property type="entry name" value="Mercury_reductase_MerA"/>
    <property type="match status" value="1"/>
</dbReference>
<protein>
    <submittedName>
        <fullName evidence="12">Dihydrolipoyl dehydrogenase family protein</fullName>
        <ecNumber evidence="12">1.-.-.-</ecNumber>
    </submittedName>
</protein>
<comment type="caution">
    <text evidence="12">The sequence shown here is derived from an EMBL/GenBank/DDBJ whole genome shotgun (WGS) entry which is preliminary data.</text>
</comment>
<keyword evidence="5" id="KW-0521">NADP</keyword>
<keyword evidence="7" id="KW-1015">Disulfide bond</keyword>
<comment type="similarity">
    <text evidence="2 9">Belongs to the class-I pyridine nucleotide-disulfide oxidoreductase family.</text>
</comment>
<dbReference type="RefSeq" id="WP_377398044.1">
    <property type="nucleotide sequence ID" value="NZ_JBHTFQ010000001.1"/>
</dbReference>
<keyword evidence="4 9" id="KW-0274">FAD</keyword>
<keyword evidence="8 9" id="KW-0676">Redox-active center</keyword>
<evidence type="ECO:0000259" key="10">
    <source>
        <dbReference type="Pfam" id="PF02852"/>
    </source>
</evidence>
<comment type="cofactor">
    <cofactor evidence="1">
        <name>FAD</name>
        <dbReference type="ChEBI" id="CHEBI:57692"/>
    </cofactor>
</comment>
<evidence type="ECO:0000256" key="5">
    <source>
        <dbReference type="ARBA" id="ARBA00022857"/>
    </source>
</evidence>
<dbReference type="InterPro" id="IPR023753">
    <property type="entry name" value="FAD/NAD-binding_dom"/>
</dbReference>
<dbReference type="PRINTS" id="PR00411">
    <property type="entry name" value="PNDRDTASEI"/>
</dbReference>
<keyword evidence="6 9" id="KW-0560">Oxidoreductase</keyword>
<gene>
    <name evidence="12" type="ORF">ACFQXB_01525</name>
</gene>
<evidence type="ECO:0000256" key="3">
    <source>
        <dbReference type="ARBA" id="ARBA00022630"/>
    </source>
</evidence>
<proteinExistence type="inferred from homology"/>
<keyword evidence="3 9" id="KW-0285">Flavoprotein</keyword>
<evidence type="ECO:0000256" key="8">
    <source>
        <dbReference type="ARBA" id="ARBA00023284"/>
    </source>
</evidence>
<dbReference type="Proteomes" id="UP001596516">
    <property type="component" value="Unassembled WGS sequence"/>
</dbReference>
<dbReference type="PANTHER" id="PTHR43014:SF2">
    <property type="entry name" value="MERCURIC REDUCTASE"/>
    <property type="match status" value="1"/>
</dbReference>
<dbReference type="SUPFAM" id="SSF55424">
    <property type="entry name" value="FAD/NAD-linked reductases, dimerisation (C-terminal) domain"/>
    <property type="match status" value="1"/>
</dbReference>
<keyword evidence="13" id="KW-1185">Reference proteome</keyword>
<dbReference type="EMBL" id="JBHTFQ010000001">
    <property type="protein sequence ID" value="MFC7702871.1"/>
    <property type="molecule type" value="Genomic_DNA"/>
</dbReference>
<dbReference type="GO" id="GO:0016491">
    <property type="term" value="F:oxidoreductase activity"/>
    <property type="evidence" value="ECO:0007669"/>
    <property type="project" value="UniProtKB-KW"/>
</dbReference>
<feature type="domain" description="FAD/NAD(P)-binding" evidence="11">
    <location>
        <begin position="7"/>
        <end position="310"/>
    </location>
</feature>
<evidence type="ECO:0000256" key="2">
    <source>
        <dbReference type="ARBA" id="ARBA00007532"/>
    </source>
</evidence>
<accession>A0ABW2UFV6</accession>
<evidence type="ECO:0000256" key="9">
    <source>
        <dbReference type="RuleBase" id="RU003691"/>
    </source>
</evidence>
<dbReference type="InterPro" id="IPR016156">
    <property type="entry name" value="FAD/NAD-linked_Rdtase_dimer_sf"/>
</dbReference>
<dbReference type="PANTHER" id="PTHR43014">
    <property type="entry name" value="MERCURIC REDUCTASE"/>
    <property type="match status" value="1"/>
</dbReference>
<evidence type="ECO:0000313" key="12">
    <source>
        <dbReference type="EMBL" id="MFC7702871.1"/>
    </source>
</evidence>
<dbReference type="InterPro" id="IPR036188">
    <property type="entry name" value="FAD/NAD-bd_sf"/>
</dbReference>
<dbReference type="InterPro" id="IPR012999">
    <property type="entry name" value="Pyr_OxRdtase_I_AS"/>
</dbReference>
<name>A0ABW2UFV6_9RHOB</name>
<evidence type="ECO:0000259" key="11">
    <source>
        <dbReference type="Pfam" id="PF07992"/>
    </source>
</evidence>
<organism evidence="12 13">
    <name type="scientific">Plastorhodobacter daqingensis</name>
    <dbReference type="NCBI Taxonomy" id="1387281"/>
    <lineage>
        <taxon>Bacteria</taxon>
        <taxon>Pseudomonadati</taxon>
        <taxon>Pseudomonadota</taxon>
        <taxon>Alphaproteobacteria</taxon>
        <taxon>Rhodobacterales</taxon>
        <taxon>Paracoccaceae</taxon>
        <taxon>Plastorhodobacter</taxon>
    </lineage>
</organism>
<dbReference type="PROSITE" id="PS00076">
    <property type="entry name" value="PYRIDINE_REDOX_1"/>
    <property type="match status" value="1"/>
</dbReference>
<dbReference type="Pfam" id="PF02852">
    <property type="entry name" value="Pyr_redox_dim"/>
    <property type="match status" value="1"/>
</dbReference>
<evidence type="ECO:0000256" key="4">
    <source>
        <dbReference type="ARBA" id="ARBA00022827"/>
    </source>
</evidence>
<dbReference type="SUPFAM" id="SSF51905">
    <property type="entry name" value="FAD/NAD(P)-binding domain"/>
    <property type="match status" value="1"/>
</dbReference>
<evidence type="ECO:0000256" key="1">
    <source>
        <dbReference type="ARBA" id="ARBA00001974"/>
    </source>
</evidence>
<dbReference type="Gene3D" id="3.50.50.60">
    <property type="entry name" value="FAD/NAD(P)-binding domain"/>
    <property type="match status" value="2"/>
</dbReference>
<dbReference type="Gene3D" id="3.30.390.30">
    <property type="match status" value="1"/>
</dbReference>
<dbReference type="EC" id="1.-.-.-" evidence="12"/>
<dbReference type="Pfam" id="PF07992">
    <property type="entry name" value="Pyr_redox_2"/>
    <property type="match status" value="1"/>
</dbReference>
<feature type="domain" description="Pyridine nucleotide-disulphide oxidoreductase dimerisation" evidence="10">
    <location>
        <begin position="331"/>
        <end position="438"/>
    </location>
</feature>
<sequence length="465" mass="49145">MKRIRTDICVIGAGSGGLTVAAGAAQLGASVVLVEGAEMGGDCLNHGCVPSKTLIAAARRAHVLAEAGAVPGQNMAEVADRIQAVIAAIAPMDSQERFEGLGVIVIRDWGRFVSKTELEAGGCVITARRFVVATGSSPVVPPIPGLAEVPFLTNETVFALRETPRHLLVIGGGPIGLELAQAHRRLGAEVTVIEAGKALGREDPEAAAVVLEKLRTEGVDVREGAAAQRVSREGDDILLHLEGETLRGSHLLVAVGRAPNLERLNLKAAGVAHERTGITTDSRLRSSNRRILAVGDVAGRGQFTHLANHHAGLVVRRAVLGLPVRLRDDHVPRVTYTNPELAQVGLTEAEARKAHGASVTVLRLPYADNDRARAEGQETGFLKLVVRRGRPIGVTIVGAQAGELIALWSFMISSRARLSALSGTVLPYPTLSELSKRAAGAYFSPKLFDNGLVRRIVGIVQRLLP</sequence>
<dbReference type="InterPro" id="IPR004099">
    <property type="entry name" value="Pyr_nucl-diS_OxRdtase_dimer"/>
</dbReference>
<dbReference type="PRINTS" id="PR00368">
    <property type="entry name" value="FADPNR"/>
</dbReference>
<evidence type="ECO:0000256" key="6">
    <source>
        <dbReference type="ARBA" id="ARBA00023002"/>
    </source>
</evidence>
<reference evidence="13" key="1">
    <citation type="journal article" date="2019" name="Int. J. Syst. Evol. Microbiol.">
        <title>The Global Catalogue of Microorganisms (GCM) 10K type strain sequencing project: providing services to taxonomists for standard genome sequencing and annotation.</title>
        <authorList>
            <consortium name="The Broad Institute Genomics Platform"/>
            <consortium name="The Broad Institute Genome Sequencing Center for Infectious Disease"/>
            <person name="Wu L."/>
            <person name="Ma J."/>
        </authorList>
    </citation>
    <scope>NUCLEOTIDE SEQUENCE [LARGE SCALE GENOMIC DNA]</scope>
    <source>
        <strain evidence="13">CGMCC 1.12750</strain>
    </source>
</reference>